<dbReference type="Proteomes" id="UP000240908">
    <property type="component" value="Chromosome"/>
</dbReference>
<organism evidence="1 2">
    <name type="scientific">Yersinia massiliensis</name>
    <dbReference type="NCBI Taxonomy" id="419257"/>
    <lineage>
        <taxon>Bacteria</taxon>
        <taxon>Pseudomonadati</taxon>
        <taxon>Pseudomonadota</taxon>
        <taxon>Gammaproteobacteria</taxon>
        <taxon>Enterobacterales</taxon>
        <taxon>Yersiniaceae</taxon>
        <taxon>Yersinia</taxon>
    </lineage>
</organism>
<proteinExistence type="predicted"/>
<reference evidence="2" key="1">
    <citation type="journal article" date="2018" name="Genome Announc.">
        <title>First complete genome sequence of Yersinia massiliensis.</title>
        <authorList>
            <person name="Thomas M.C."/>
            <person name="Arling V."/>
            <person name="Goji N."/>
            <person name="Janzen T.W."/>
            <person name="Duceppe M.-O."/>
            <person name="Mathews A."/>
            <person name="Carrillo C."/>
            <person name="Amoako K."/>
        </authorList>
    </citation>
    <scope>NUCLEOTIDE SEQUENCE [LARGE SCALE GENOMIC DNA]</scope>
    <source>
        <strain evidence="2">GTA</strain>
    </source>
</reference>
<keyword evidence="2" id="KW-1185">Reference proteome</keyword>
<accession>A0ABM6UQK1</accession>
<name>A0ABM6UQK1_9GAMM</name>
<dbReference type="EMBL" id="CP028487">
    <property type="protein sequence ID" value="AVX37144.1"/>
    <property type="molecule type" value="Genomic_DNA"/>
</dbReference>
<gene>
    <name evidence="1" type="ORF">DA391_05455</name>
</gene>
<sequence length="66" mass="8003">MFYIPVTQPRFLDLNQHFYRINKNHSAKFMFYINFINSDRSNFFCKFSTFFIFSGQKSIITSQTQV</sequence>
<evidence type="ECO:0000313" key="1">
    <source>
        <dbReference type="EMBL" id="AVX37144.1"/>
    </source>
</evidence>
<protein>
    <submittedName>
        <fullName evidence="1">Uncharacterized protein</fullName>
    </submittedName>
</protein>
<evidence type="ECO:0000313" key="2">
    <source>
        <dbReference type="Proteomes" id="UP000240908"/>
    </source>
</evidence>